<dbReference type="AlphaFoldDB" id="A0A2K4X729"/>
<dbReference type="Proteomes" id="UP000238288">
    <property type="component" value="Chromosome PCAR9a"/>
</dbReference>
<keyword evidence="1" id="KW-0472">Membrane</keyword>
<evidence type="ECO:0000313" key="3">
    <source>
        <dbReference type="EMBL" id="SOU40135.1"/>
    </source>
</evidence>
<reference evidence="2 5" key="1">
    <citation type="submission" date="2015-06" db="EMBL/GenBank/DDBJ databases">
        <title>Genome sequence of Pseudoalteromonas carrageenovora.</title>
        <authorList>
            <person name="Xie B.-B."/>
            <person name="Rong J.-C."/>
            <person name="Qin Q.-L."/>
            <person name="Zhang Y.-Z."/>
        </authorList>
    </citation>
    <scope>NUCLEOTIDE SEQUENCE [LARGE SCALE GENOMIC DNA]</scope>
    <source>
        <strain evidence="2 5">IAM 12662</strain>
    </source>
</reference>
<dbReference type="RefSeq" id="WP_104642165.1">
    <property type="nucleotide sequence ID" value="NZ_AQGW01000018.1"/>
</dbReference>
<protein>
    <submittedName>
        <fullName evidence="3">Protein PelE</fullName>
    </submittedName>
</protein>
<keyword evidence="5" id="KW-1185">Reference proteome</keyword>
<accession>A0A2K4X729</accession>
<keyword evidence="1" id="KW-0812">Transmembrane</keyword>
<dbReference type="Proteomes" id="UP000615003">
    <property type="component" value="Unassembled WGS sequence"/>
</dbReference>
<dbReference type="EMBL" id="LT965928">
    <property type="protein sequence ID" value="SOU40135.1"/>
    <property type="molecule type" value="Genomic_DNA"/>
</dbReference>
<feature type="transmembrane region" description="Helical" evidence="1">
    <location>
        <begin position="62"/>
        <end position="88"/>
    </location>
</feature>
<evidence type="ECO:0000256" key="1">
    <source>
        <dbReference type="SAM" id="Phobius"/>
    </source>
</evidence>
<name>A0A2K4X729_PSEVC</name>
<reference evidence="3 4" key="2">
    <citation type="submission" date="2017-11" db="EMBL/GenBank/DDBJ databases">
        <authorList>
            <person name="Han C.G."/>
        </authorList>
    </citation>
    <scope>NUCLEOTIDE SEQUENCE [LARGE SCALE GENOMIC DNA]</scope>
    <source>
        <strain evidence="4">ATCC 43555</strain>
        <strain evidence="3">ATCC43555</strain>
    </source>
</reference>
<gene>
    <name evidence="3" type="ORF">PCAR9_A20567</name>
    <name evidence="2" type="ORF">PCARR_a0657</name>
</gene>
<dbReference type="EMBL" id="AQGW01000018">
    <property type="protein sequence ID" value="MBE0382345.1"/>
    <property type="molecule type" value="Genomic_DNA"/>
</dbReference>
<evidence type="ECO:0000313" key="4">
    <source>
        <dbReference type="Proteomes" id="UP000238288"/>
    </source>
</evidence>
<dbReference type="OrthoDB" id="5393896at2"/>
<keyword evidence="1" id="KW-1133">Transmembrane helix</keyword>
<proteinExistence type="predicted"/>
<dbReference type="GeneID" id="93662775"/>
<organism evidence="3 4">
    <name type="scientific">Pseudoalteromonas carrageenovora IAM 12662</name>
    <dbReference type="NCBI Taxonomy" id="1314868"/>
    <lineage>
        <taxon>Bacteria</taxon>
        <taxon>Pseudomonadati</taxon>
        <taxon>Pseudomonadota</taxon>
        <taxon>Gammaproteobacteria</taxon>
        <taxon>Alteromonadales</taxon>
        <taxon>Pseudoalteromonadaceae</taxon>
        <taxon>Pseudoalteromonas</taxon>
    </lineage>
</organism>
<sequence>MIIIIVAAILGCICQYFALMEVLKEPNWLLAISLHAMASALFTIVSYIFIPKKYKTTLFSAFLLLFLLLFTLPVLGVIGVVLAITYALCKPLKNDDIEIQEHKIPELPFEARAIAATPTYSIGGLKAILKHASEPNKRLSAVMAARHMSDSQAIPILKLALKDLEDDIRLLAYSTLDGKETKLNEKISLYQQEIAITTKQPKLSNLQKQLAELYWELSYLGLAQGALRKYVLEKAEVLALQSVEHVKTPATFIFLGRISLALDKYEIAHEYLLKATESGMARRHVLPYKAEVAFCMNKFDDCKRYLNELPMQPKGSELRHLQEYWHEQ</sequence>
<feature type="transmembrane region" description="Helical" evidence="1">
    <location>
        <begin position="30"/>
        <end position="50"/>
    </location>
</feature>
<evidence type="ECO:0000313" key="5">
    <source>
        <dbReference type="Proteomes" id="UP000615003"/>
    </source>
</evidence>
<evidence type="ECO:0000313" key="2">
    <source>
        <dbReference type="EMBL" id="MBE0382345.1"/>
    </source>
</evidence>